<dbReference type="Pfam" id="PF06580">
    <property type="entry name" value="His_kinase"/>
    <property type="match status" value="1"/>
</dbReference>
<dbReference type="InterPro" id="IPR036890">
    <property type="entry name" value="HATPase_C_sf"/>
</dbReference>
<evidence type="ECO:0000256" key="1">
    <source>
        <dbReference type="ARBA" id="ARBA00004651"/>
    </source>
</evidence>
<dbReference type="PROSITE" id="PS50885">
    <property type="entry name" value="HAMP"/>
    <property type="match status" value="1"/>
</dbReference>
<dbReference type="Gene3D" id="3.30.565.10">
    <property type="entry name" value="Histidine kinase-like ATPase, C-terminal domain"/>
    <property type="match status" value="1"/>
</dbReference>
<dbReference type="InterPro" id="IPR033479">
    <property type="entry name" value="dCache_1"/>
</dbReference>
<dbReference type="GO" id="GO:0000155">
    <property type="term" value="F:phosphorelay sensor kinase activity"/>
    <property type="evidence" value="ECO:0007669"/>
    <property type="project" value="InterPro"/>
</dbReference>
<evidence type="ECO:0000259" key="10">
    <source>
        <dbReference type="PROSITE" id="PS50885"/>
    </source>
</evidence>
<keyword evidence="12" id="KW-1185">Reference proteome</keyword>
<evidence type="ECO:0000256" key="6">
    <source>
        <dbReference type="ARBA" id="ARBA00022777"/>
    </source>
</evidence>
<accession>A0A926QK82</accession>
<dbReference type="SMART" id="SM00304">
    <property type="entry name" value="HAMP"/>
    <property type="match status" value="1"/>
</dbReference>
<sequence>MSLTRNVEMYLDDLERLTITPYLNDDVMTGLKLKASVRPDDASEYAKFMAEKAFRQTLPRQLKNTRKDILGTILLPLDGSVYIITSVDRSDPVPGFNYKIQPWYQKAVLQDGGVAYISKHTQNYLQLDVPKEVFSVSRLLKDPDSGKPLGVIMTDAANIVLERIVSDVKFNVTAITAILDENYQPLYSNHSLTGDMMKQLAAGKSHVKGDNDSYRVVTEKLQKSGWTIAVLFSDSEFRSQLNWIYWLGTIFAAGGTLVTLFLNLSLTQWIVRPFREMVHFMKSVQRGHLDSHLEIRGGDEIAQLGMTLNTMIAQLKEMIDREYRAVLGQRNAEYRALQSQIQPHFLYNTLTSFIGLNRSGQSRLLEQAILSLSGMLRYMLEHRDTVTLGEETDFIRRYGELQRMRFGDKLQLKIEVDESARNLHLPKLLLQPLVENAIIHGIEPMKQGGTLCIRAEREVTVDGAGAWVSIRIEDDGVGFQPGSQGNSVGLKNVRERLQIFCPSAAFTLESGPGEGTVATLRIPDDK</sequence>
<dbReference type="Pfam" id="PF00672">
    <property type="entry name" value="HAMP"/>
    <property type="match status" value="1"/>
</dbReference>
<comment type="caution">
    <text evidence="11">The sequence shown here is derived from an EMBL/GenBank/DDBJ whole genome shotgun (WGS) entry which is preliminary data.</text>
</comment>
<evidence type="ECO:0000313" key="11">
    <source>
        <dbReference type="EMBL" id="MBD0382541.1"/>
    </source>
</evidence>
<dbReference type="EMBL" id="JACVVD010000007">
    <property type="protein sequence ID" value="MBD0382541.1"/>
    <property type="molecule type" value="Genomic_DNA"/>
</dbReference>
<dbReference type="InterPro" id="IPR003594">
    <property type="entry name" value="HATPase_dom"/>
</dbReference>
<organism evidence="11 12">
    <name type="scientific">Paenibacillus sedimenti</name>
    <dbReference type="NCBI Taxonomy" id="2770274"/>
    <lineage>
        <taxon>Bacteria</taxon>
        <taxon>Bacillati</taxon>
        <taxon>Bacillota</taxon>
        <taxon>Bacilli</taxon>
        <taxon>Bacillales</taxon>
        <taxon>Paenibacillaceae</taxon>
        <taxon>Paenibacillus</taxon>
    </lineage>
</organism>
<dbReference type="InterPro" id="IPR050640">
    <property type="entry name" value="Bact_2-comp_sensor_kinase"/>
</dbReference>
<dbReference type="CDD" id="cd06225">
    <property type="entry name" value="HAMP"/>
    <property type="match status" value="1"/>
</dbReference>
<feature type="domain" description="HAMP" evidence="10">
    <location>
        <begin position="268"/>
        <end position="320"/>
    </location>
</feature>
<name>A0A926QK82_9BACL</name>
<dbReference type="SUPFAM" id="SSF55874">
    <property type="entry name" value="ATPase domain of HSP90 chaperone/DNA topoisomerase II/histidine kinase"/>
    <property type="match status" value="1"/>
</dbReference>
<feature type="transmembrane region" description="Helical" evidence="9">
    <location>
        <begin position="243"/>
        <end position="266"/>
    </location>
</feature>
<dbReference type="PANTHER" id="PTHR34220:SF7">
    <property type="entry name" value="SENSOR HISTIDINE KINASE YPDA"/>
    <property type="match status" value="1"/>
</dbReference>
<dbReference type="Gene3D" id="3.30.450.20">
    <property type="entry name" value="PAS domain"/>
    <property type="match status" value="2"/>
</dbReference>
<evidence type="ECO:0000256" key="3">
    <source>
        <dbReference type="ARBA" id="ARBA00022553"/>
    </source>
</evidence>
<dbReference type="AlphaFoldDB" id="A0A926QK82"/>
<evidence type="ECO:0000256" key="7">
    <source>
        <dbReference type="ARBA" id="ARBA00022989"/>
    </source>
</evidence>
<keyword evidence="4" id="KW-0808">Transferase</keyword>
<keyword evidence="3" id="KW-0597">Phosphoprotein</keyword>
<dbReference type="Pfam" id="PF02518">
    <property type="entry name" value="HATPase_c"/>
    <property type="match status" value="1"/>
</dbReference>
<dbReference type="InterPro" id="IPR010559">
    <property type="entry name" value="Sig_transdc_His_kin_internal"/>
</dbReference>
<keyword evidence="8 9" id="KW-0472">Membrane</keyword>
<keyword evidence="6 11" id="KW-0418">Kinase</keyword>
<evidence type="ECO:0000256" key="5">
    <source>
        <dbReference type="ARBA" id="ARBA00022692"/>
    </source>
</evidence>
<reference evidence="11" key="1">
    <citation type="submission" date="2020-09" db="EMBL/GenBank/DDBJ databases">
        <title>Draft Genome Sequence of Paenibacillus sp. WST5.</title>
        <authorList>
            <person name="Bao Z."/>
        </authorList>
    </citation>
    <scope>NUCLEOTIDE SEQUENCE</scope>
    <source>
        <strain evidence="11">WST5</strain>
    </source>
</reference>
<dbReference type="Pfam" id="PF02743">
    <property type="entry name" value="dCache_1"/>
    <property type="match status" value="1"/>
</dbReference>
<dbReference type="Gene3D" id="6.10.340.10">
    <property type="match status" value="1"/>
</dbReference>
<protein>
    <submittedName>
        <fullName evidence="11">Sensor histidine kinase</fullName>
    </submittedName>
</protein>
<evidence type="ECO:0000313" key="12">
    <source>
        <dbReference type="Proteomes" id="UP000650466"/>
    </source>
</evidence>
<dbReference type="InterPro" id="IPR003660">
    <property type="entry name" value="HAMP_dom"/>
</dbReference>
<keyword evidence="5 9" id="KW-0812">Transmembrane</keyword>
<dbReference type="Proteomes" id="UP000650466">
    <property type="component" value="Unassembled WGS sequence"/>
</dbReference>
<gene>
    <name evidence="11" type="ORF">ICC18_20695</name>
</gene>
<keyword evidence="7 9" id="KW-1133">Transmembrane helix</keyword>
<dbReference type="SUPFAM" id="SSF158472">
    <property type="entry name" value="HAMP domain-like"/>
    <property type="match status" value="1"/>
</dbReference>
<keyword evidence="2" id="KW-1003">Cell membrane</keyword>
<evidence type="ECO:0000256" key="2">
    <source>
        <dbReference type="ARBA" id="ARBA00022475"/>
    </source>
</evidence>
<proteinExistence type="predicted"/>
<dbReference type="GO" id="GO:0005886">
    <property type="term" value="C:plasma membrane"/>
    <property type="evidence" value="ECO:0007669"/>
    <property type="project" value="UniProtKB-SubCell"/>
</dbReference>
<evidence type="ECO:0000256" key="9">
    <source>
        <dbReference type="SAM" id="Phobius"/>
    </source>
</evidence>
<dbReference type="PANTHER" id="PTHR34220">
    <property type="entry name" value="SENSOR HISTIDINE KINASE YPDA"/>
    <property type="match status" value="1"/>
</dbReference>
<comment type="subcellular location">
    <subcellularLocation>
        <location evidence="1">Cell membrane</location>
        <topology evidence="1">Multi-pass membrane protein</topology>
    </subcellularLocation>
</comment>
<evidence type="ECO:0000256" key="4">
    <source>
        <dbReference type="ARBA" id="ARBA00022679"/>
    </source>
</evidence>
<dbReference type="SMART" id="SM00387">
    <property type="entry name" value="HATPase_c"/>
    <property type="match status" value="1"/>
</dbReference>
<evidence type="ECO:0000256" key="8">
    <source>
        <dbReference type="ARBA" id="ARBA00023136"/>
    </source>
</evidence>